<sequence length="215" mass="23923">MFFFNIVYVTVLSLLASTSMVSASPSRTDDFPIPQEVARRLTNAKRLAHGFPLKAPHRRHHGTRTHEHRAVASQSAPRPSFEACIEVRAESDGTTSYGYLNKYLNSDGSVKLDRNLDECLCFIFTEPFLSGRTDSLETCNGPDVKYPFLGSVDHGDGRSHFTSVNNPNLNARLHPDTHIIELNPDASSAMTCVQDNGLFLVDNCENRVNLHAVYN</sequence>
<evidence type="ECO:0000313" key="3">
    <source>
        <dbReference type="Proteomes" id="UP000799118"/>
    </source>
</evidence>
<dbReference type="EMBL" id="ML769477">
    <property type="protein sequence ID" value="KAE9398843.1"/>
    <property type="molecule type" value="Genomic_DNA"/>
</dbReference>
<keyword evidence="1" id="KW-0732">Signal</keyword>
<dbReference type="Proteomes" id="UP000799118">
    <property type="component" value="Unassembled WGS sequence"/>
</dbReference>
<dbReference type="OrthoDB" id="4584900at2759"/>
<evidence type="ECO:0000256" key="1">
    <source>
        <dbReference type="SAM" id="SignalP"/>
    </source>
</evidence>
<accession>A0A6A4HLE3</accession>
<protein>
    <recommendedName>
        <fullName evidence="4">Ricin B lectin domain-containing protein</fullName>
    </recommendedName>
</protein>
<reference evidence="2" key="1">
    <citation type="journal article" date="2019" name="Environ. Microbiol.">
        <title>Fungal ecological strategies reflected in gene transcription - a case study of two litter decomposers.</title>
        <authorList>
            <person name="Barbi F."/>
            <person name="Kohler A."/>
            <person name="Barry K."/>
            <person name="Baskaran P."/>
            <person name="Daum C."/>
            <person name="Fauchery L."/>
            <person name="Ihrmark K."/>
            <person name="Kuo A."/>
            <person name="LaButti K."/>
            <person name="Lipzen A."/>
            <person name="Morin E."/>
            <person name="Grigoriev I.V."/>
            <person name="Henrissat B."/>
            <person name="Lindahl B."/>
            <person name="Martin F."/>
        </authorList>
    </citation>
    <scope>NUCLEOTIDE SEQUENCE</scope>
    <source>
        <strain evidence="2">JB14</strain>
    </source>
</reference>
<gene>
    <name evidence="2" type="ORF">BT96DRAFT_920597</name>
</gene>
<feature type="chain" id="PRO_5025688261" description="Ricin B lectin domain-containing protein" evidence="1">
    <location>
        <begin position="24"/>
        <end position="215"/>
    </location>
</feature>
<evidence type="ECO:0000313" key="2">
    <source>
        <dbReference type="EMBL" id="KAE9398843.1"/>
    </source>
</evidence>
<feature type="signal peptide" evidence="1">
    <location>
        <begin position="1"/>
        <end position="23"/>
    </location>
</feature>
<name>A0A6A4HLE3_9AGAR</name>
<organism evidence="2 3">
    <name type="scientific">Gymnopus androsaceus JB14</name>
    <dbReference type="NCBI Taxonomy" id="1447944"/>
    <lineage>
        <taxon>Eukaryota</taxon>
        <taxon>Fungi</taxon>
        <taxon>Dikarya</taxon>
        <taxon>Basidiomycota</taxon>
        <taxon>Agaricomycotina</taxon>
        <taxon>Agaricomycetes</taxon>
        <taxon>Agaricomycetidae</taxon>
        <taxon>Agaricales</taxon>
        <taxon>Marasmiineae</taxon>
        <taxon>Omphalotaceae</taxon>
        <taxon>Gymnopus</taxon>
    </lineage>
</organism>
<proteinExistence type="predicted"/>
<evidence type="ECO:0008006" key="4">
    <source>
        <dbReference type="Google" id="ProtNLM"/>
    </source>
</evidence>
<dbReference type="AlphaFoldDB" id="A0A6A4HLE3"/>
<keyword evidence="3" id="KW-1185">Reference proteome</keyword>